<proteinExistence type="predicted"/>
<evidence type="ECO:0000313" key="1">
    <source>
        <dbReference type="EMBL" id="EKS00530.1"/>
    </source>
</evidence>
<dbReference type="AlphaFoldDB" id="A0AA87SX25"/>
<comment type="caution">
    <text evidence="1">The sequence shown here is derived from an EMBL/GenBank/DDBJ whole genome shotgun (WGS) entry which is preliminary data.</text>
</comment>
<name>A0AA87SX25_9LEPT</name>
<gene>
    <name evidence="1" type="ORF">LEP1GSC125_2721</name>
</gene>
<organism evidence="1 2">
    <name type="scientific">Leptospira mayottensis 200901122</name>
    <dbReference type="NCBI Taxonomy" id="1193010"/>
    <lineage>
        <taxon>Bacteria</taxon>
        <taxon>Pseudomonadati</taxon>
        <taxon>Spirochaetota</taxon>
        <taxon>Spirochaetia</taxon>
        <taxon>Leptospirales</taxon>
        <taxon>Leptospiraceae</taxon>
        <taxon>Leptospira</taxon>
    </lineage>
</organism>
<accession>A0AA87SX25</accession>
<protein>
    <submittedName>
        <fullName evidence="1">Uncharacterized protein</fullName>
    </submittedName>
</protein>
<dbReference type="Proteomes" id="UP000001343">
    <property type="component" value="Unassembled WGS sequence"/>
</dbReference>
<evidence type="ECO:0000313" key="2">
    <source>
        <dbReference type="Proteomes" id="UP000001343"/>
    </source>
</evidence>
<sequence>MLPIVFFFLFWDVLSRVHKAVQNLDFKRDMASFRFEY</sequence>
<reference evidence="1 2" key="1">
    <citation type="journal article" date="2014" name="Int. J. Syst. Evol. Microbiol.">
        <title>Leptospira mayottensis sp. nov., a pathogenic species of the genus Leptospira isolated from humans.</title>
        <authorList>
            <person name="Bourhy P."/>
            <person name="Collet L."/>
            <person name="Brisse S."/>
            <person name="Picardeau M."/>
        </authorList>
    </citation>
    <scope>NUCLEOTIDE SEQUENCE [LARGE SCALE GENOMIC DNA]</scope>
    <source>
        <strain evidence="1 2">200901122</strain>
    </source>
</reference>
<dbReference type="EMBL" id="AKWM02000032">
    <property type="protein sequence ID" value="EKS00530.1"/>
    <property type="molecule type" value="Genomic_DNA"/>
</dbReference>